<evidence type="ECO:0000256" key="1">
    <source>
        <dbReference type="ARBA" id="ARBA00022552"/>
    </source>
</evidence>
<dbReference type="Proteomes" id="UP000019471">
    <property type="component" value="Unassembled WGS sequence"/>
</dbReference>
<evidence type="ECO:0000256" key="2">
    <source>
        <dbReference type="ARBA" id="ARBA00022722"/>
    </source>
</evidence>
<dbReference type="eggNOG" id="KOG2248">
    <property type="taxonomic scope" value="Eukaryota"/>
</dbReference>
<accession>W9XEA1</accession>
<dbReference type="Gene3D" id="3.30.420.10">
    <property type="entry name" value="Ribonuclease H-like superfamily/Ribonuclease H"/>
    <property type="match status" value="1"/>
</dbReference>
<gene>
    <name evidence="8" type="ORF">A1O5_07690</name>
</gene>
<keyword evidence="2" id="KW-0540">Nuclease</keyword>
<dbReference type="AlphaFoldDB" id="W9XEA1"/>
<name>W9XEA1_9EURO</name>
<dbReference type="GO" id="GO:0006364">
    <property type="term" value="P:rRNA processing"/>
    <property type="evidence" value="ECO:0007669"/>
    <property type="project" value="UniProtKB-KW"/>
</dbReference>
<evidence type="ECO:0000313" key="8">
    <source>
        <dbReference type="EMBL" id="EXJ68759.1"/>
    </source>
</evidence>
<evidence type="ECO:0000256" key="6">
    <source>
        <dbReference type="SAM" id="MobiDB-lite"/>
    </source>
</evidence>
<protein>
    <recommendedName>
        <fullName evidence="7">Exonuclease domain-containing protein</fullName>
    </recommendedName>
</protein>
<comment type="function">
    <text evidence="5">Exoribonuclease involved in ribosome biosynthesis. Involved in the processing of ITS1, the internal transcribed spacer localized between the 18S and 5.8S rRNAs.</text>
</comment>
<keyword evidence="4" id="KW-0269">Exonuclease</keyword>
<dbReference type="OrthoDB" id="16516at2759"/>
<keyword evidence="1" id="KW-0698">rRNA processing</keyword>
<dbReference type="GO" id="GO:0000027">
    <property type="term" value="P:ribosomal large subunit assembly"/>
    <property type="evidence" value="ECO:0007669"/>
    <property type="project" value="TreeGrafter"/>
</dbReference>
<reference evidence="8 9" key="1">
    <citation type="submission" date="2013-03" db="EMBL/GenBank/DDBJ databases">
        <title>The Genome Sequence of Cladophialophora psammophila CBS 110553.</title>
        <authorList>
            <consortium name="The Broad Institute Genomics Platform"/>
            <person name="Cuomo C."/>
            <person name="de Hoog S."/>
            <person name="Gorbushina A."/>
            <person name="Walker B."/>
            <person name="Young S.K."/>
            <person name="Zeng Q."/>
            <person name="Gargeya S."/>
            <person name="Fitzgerald M."/>
            <person name="Haas B."/>
            <person name="Abouelleil A."/>
            <person name="Allen A.W."/>
            <person name="Alvarado L."/>
            <person name="Arachchi H.M."/>
            <person name="Berlin A.M."/>
            <person name="Chapman S.B."/>
            <person name="Gainer-Dewar J."/>
            <person name="Goldberg J."/>
            <person name="Griggs A."/>
            <person name="Gujja S."/>
            <person name="Hansen M."/>
            <person name="Howarth C."/>
            <person name="Imamovic A."/>
            <person name="Ireland A."/>
            <person name="Larimer J."/>
            <person name="McCowan C."/>
            <person name="Murphy C."/>
            <person name="Pearson M."/>
            <person name="Poon T.W."/>
            <person name="Priest M."/>
            <person name="Roberts A."/>
            <person name="Saif S."/>
            <person name="Shea T."/>
            <person name="Sisk P."/>
            <person name="Sykes S."/>
            <person name="Wortman J."/>
            <person name="Nusbaum C."/>
            <person name="Birren B."/>
        </authorList>
    </citation>
    <scope>NUCLEOTIDE SEQUENCE [LARGE SCALE GENOMIC DNA]</scope>
    <source>
        <strain evidence="8 9">CBS 110553</strain>
    </source>
</reference>
<evidence type="ECO:0000259" key="7">
    <source>
        <dbReference type="SMART" id="SM00479"/>
    </source>
</evidence>
<evidence type="ECO:0000313" key="9">
    <source>
        <dbReference type="Proteomes" id="UP000019471"/>
    </source>
</evidence>
<feature type="region of interest" description="Disordered" evidence="6">
    <location>
        <begin position="180"/>
        <end position="239"/>
    </location>
</feature>
<feature type="compositionally biased region" description="Basic residues" evidence="6">
    <location>
        <begin position="71"/>
        <end position="83"/>
    </location>
</feature>
<organism evidence="8 9">
    <name type="scientific">Cladophialophora psammophila CBS 110553</name>
    <dbReference type="NCBI Taxonomy" id="1182543"/>
    <lineage>
        <taxon>Eukaryota</taxon>
        <taxon>Fungi</taxon>
        <taxon>Dikarya</taxon>
        <taxon>Ascomycota</taxon>
        <taxon>Pezizomycotina</taxon>
        <taxon>Eurotiomycetes</taxon>
        <taxon>Chaetothyriomycetidae</taxon>
        <taxon>Chaetothyriales</taxon>
        <taxon>Herpotrichiellaceae</taxon>
        <taxon>Cladophialophora</taxon>
    </lineage>
</organism>
<keyword evidence="3" id="KW-0378">Hydrolase</keyword>
<dbReference type="InterPro" id="IPR036397">
    <property type="entry name" value="RNaseH_sf"/>
</dbReference>
<dbReference type="GeneID" id="19192396"/>
<dbReference type="PANTHER" id="PTHR12801:SF45">
    <property type="entry name" value="RNA EXONUCLEASE 4"/>
    <property type="match status" value="1"/>
</dbReference>
<dbReference type="PANTHER" id="PTHR12801">
    <property type="entry name" value="RNA EXONUCLEASE REXO1 / RECO3 FAMILY MEMBER-RELATED"/>
    <property type="match status" value="1"/>
</dbReference>
<dbReference type="GO" id="GO:0003676">
    <property type="term" value="F:nucleic acid binding"/>
    <property type="evidence" value="ECO:0007669"/>
    <property type="project" value="InterPro"/>
</dbReference>
<feature type="region of interest" description="Disordered" evidence="6">
    <location>
        <begin position="71"/>
        <end position="121"/>
    </location>
</feature>
<dbReference type="InterPro" id="IPR012337">
    <property type="entry name" value="RNaseH-like_sf"/>
</dbReference>
<dbReference type="InterPro" id="IPR047021">
    <property type="entry name" value="REXO1/3/4-like"/>
</dbReference>
<keyword evidence="9" id="KW-1185">Reference proteome</keyword>
<feature type="domain" description="Exonuclease" evidence="7">
    <location>
        <begin position="244"/>
        <end position="419"/>
    </location>
</feature>
<dbReference type="HOGENOM" id="CLU_029938_1_0_1"/>
<proteinExistence type="predicted"/>
<dbReference type="GO" id="GO:0005634">
    <property type="term" value="C:nucleus"/>
    <property type="evidence" value="ECO:0007669"/>
    <property type="project" value="TreeGrafter"/>
</dbReference>
<dbReference type="GO" id="GO:0004527">
    <property type="term" value="F:exonuclease activity"/>
    <property type="evidence" value="ECO:0007669"/>
    <property type="project" value="UniProtKB-KW"/>
</dbReference>
<dbReference type="STRING" id="1182543.W9XEA1"/>
<evidence type="ECO:0000256" key="4">
    <source>
        <dbReference type="ARBA" id="ARBA00022839"/>
    </source>
</evidence>
<dbReference type="EMBL" id="AMGX01000012">
    <property type="protein sequence ID" value="EXJ68759.1"/>
    <property type="molecule type" value="Genomic_DNA"/>
</dbReference>
<comment type="caution">
    <text evidence="8">The sequence shown here is derived from an EMBL/GenBank/DDBJ whole genome shotgun (WGS) entry which is preliminary data.</text>
</comment>
<dbReference type="RefSeq" id="XP_007746469.1">
    <property type="nucleotide sequence ID" value="XM_007748279.1"/>
</dbReference>
<feature type="compositionally biased region" description="Low complexity" evidence="6">
    <location>
        <begin position="184"/>
        <end position="199"/>
    </location>
</feature>
<dbReference type="SMART" id="SM00479">
    <property type="entry name" value="EXOIII"/>
    <property type="match status" value="1"/>
</dbReference>
<dbReference type="CDD" id="cd06137">
    <property type="entry name" value="DEDDh_RNase"/>
    <property type="match status" value="1"/>
</dbReference>
<dbReference type="InterPro" id="IPR013520">
    <property type="entry name" value="Ribonucl_H"/>
</dbReference>
<feature type="region of interest" description="Disordered" evidence="6">
    <location>
        <begin position="1"/>
        <end position="23"/>
    </location>
</feature>
<evidence type="ECO:0000256" key="3">
    <source>
        <dbReference type="ARBA" id="ARBA00022801"/>
    </source>
</evidence>
<dbReference type="SUPFAM" id="SSF53098">
    <property type="entry name" value="Ribonuclease H-like"/>
    <property type="match status" value="1"/>
</dbReference>
<evidence type="ECO:0000256" key="5">
    <source>
        <dbReference type="ARBA" id="ARBA00025599"/>
    </source>
</evidence>
<sequence>MAQPRPPSWPLNKATEPNAPHVPWSNITYSPAYLEKIRLVCHSQKELKKAGYVLQPLDSAQITSKARCTKCGKRRNRRARPKPVRTDAGSKNKAQTDLMSVDTENAMDEEAPSRSTTTSSKKVFGPCSYHPGSVRNKAYSCCGRHVSAEGCVEDPEHSMPPQDDARLHEHWKYHHTPSIPAQVASATSTATPSTPPVGSRRGGHRRGGRQRGQPFIADDSTRSHTHSHNHNHQQQQHKIPRSLHAIALDCEMGTSAAGDPELIRLTVVDFFSGAVLIDNLVSPSVPMAHYNTRYSGVTARDMRQALARGTAILGCDRAREALFRHCAVGPDTVVVVHGGASDFTALRWIHPLVVDTCILETYTYSGVGSTKTPGGRSLQNLCKLKLGIAVQVGKRGHDSYEDAMATRELLVHWAKGIPDV</sequence>